<protein>
    <submittedName>
        <fullName evidence="2">Alpha/beta hydrolase</fullName>
    </submittedName>
</protein>
<sequence length="243" mass="24689">MSATTSLAVRRFRADGEPAGPPVLLVHGFASDGHTDWITTGWAATLTASGRDVLMPDLPGHGSSPAPATAADVTPRAIIAALADAVDGLSEVDVIAYSLGARLAWELPAVAPVRRMVLGGISPIEPFAAVDVDAAMAFASGGKLPGDPLTAMIARLITGPGRDAAALGRCIEGLRREPFTPSPGQLTVPTRFVAGQDDPVSQGIERLAAMVPGSDLVLVPGDHGGALRGTAFSTAARSFLDAG</sequence>
<evidence type="ECO:0000259" key="1">
    <source>
        <dbReference type="Pfam" id="PF12697"/>
    </source>
</evidence>
<dbReference type="InterPro" id="IPR000073">
    <property type="entry name" value="AB_hydrolase_1"/>
</dbReference>
<keyword evidence="3" id="KW-1185">Reference proteome</keyword>
<accession>A0ABN2RSE2</accession>
<dbReference type="Proteomes" id="UP001501116">
    <property type="component" value="Unassembled WGS sequence"/>
</dbReference>
<comment type="caution">
    <text evidence="2">The sequence shown here is derived from an EMBL/GenBank/DDBJ whole genome shotgun (WGS) entry which is preliminary data.</text>
</comment>
<dbReference type="SUPFAM" id="SSF53474">
    <property type="entry name" value="alpha/beta-Hydrolases"/>
    <property type="match status" value="1"/>
</dbReference>
<dbReference type="GO" id="GO:0016787">
    <property type="term" value="F:hydrolase activity"/>
    <property type="evidence" value="ECO:0007669"/>
    <property type="project" value="UniProtKB-KW"/>
</dbReference>
<dbReference type="PANTHER" id="PTHR43798:SF5">
    <property type="entry name" value="MONOACYLGLYCEROL LIPASE ABHD6"/>
    <property type="match status" value="1"/>
</dbReference>
<dbReference type="EMBL" id="BAAANN010000025">
    <property type="protein sequence ID" value="GAA1973971.1"/>
    <property type="molecule type" value="Genomic_DNA"/>
</dbReference>
<evidence type="ECO:0000313" key="2">
    <source>
        <dbReference type="EMBL" id="GAA1973971.1"/>
    </source>
</evidence>
<dbReference type="Gene3D" id="3.40.50.1820">
    <property type="entry name" value="alpha/beta hydrolase"/>
    <property type="match status" value="1"/>
</dbReference>
<evidence type="ECO:0000313" key="3">
    <source>
        <dbReference type="Proteomes" id="UP001501116"/>
    </source>
</evidence>
<dbReference type="InterPro" id="IPR029058">
    <property type="entry name" value="AB_hydrolase_fold"/>
</dbReference>
<dbReference type="RefSeq" id="WP_344425273.1">
    <property type="nucleotide sequence ID" value="NZ_BAAANN010000025.1"/>
</dbReference>
<name>A0ABN2RSE2_9PSEU</name>
<proteinExistence type="predicted"/>
<organism evidence="2 3">
    <name type="scientific">Amycolatopsis minnesotensis</name>
    <dbReference type="NCBI Taxonomy" id="337894"/>
    <lineage>
        <taxon>Bacteria</taxon>
        <taxon>Bacillati</taxon>
        <taxon>Actinomycetota</taxon>
        <taxon>Actinomycetes</taxon>
        <taxon>Pseudonocardiales</taxon>
        <taxon>Pseudonocardiaceae</taxon>
        <taxon>Amycolatopsis</taxon>
    </lineage>
</organism>
<keyword evidence="2" id="KW-0378">Hydrolase</keyword>
<dbReference type="PANTHER" id="PTHR43798">
    <property type="entry name" value="MONOACYLGLYCEROL LIPASE"/>
    <property type="match status" value="1"/>
</dbReference>
<gene>
    <name evidence="2" type="ORF">GCM10009754_56250</name>
</gene>
<dbReference type="Pfam" id="PF12697">
    <property type="entry name" value="Abhydrolase_6"/>
    <property type="match status" value="1"/>
</dbReference>
<feature type="domain" description="AB hydrolase-1" evidence="1">
    <location>
        <begin position="23"/>
        <end position="223"/>
    </location>
</feature>
<reference evidence="2 3" key="1">
    <citation type="journal article" date="2019" name="Int. J. Syst. Evol. Microbiol.">
        <title>The Global Catalogue of Microorganisms (GCM) 10K type strain sequencing project: providing services to taxonomists for standard genome sequencing and annotation.</title>
        <authorList>
            <consortium name="The Broad Institute Genomics Platform"/>
            <consortium name="The Broad Institute Genome Sequencing Center for Infectious Disease"/>
            <person name="Wu L."/>
            <person name="Ma J."/>
        </authorList>
    </citation>
    <scope>NUCLEOTIDE SEQUENCE [LARGE SCALE GENOMIC DNA]</scope>
    <source>
        <strain evidence="2 3">JCM 14545</strain>
    </source>
</reference>
<dbReference type="InterPro" id="IPR050266">
    <property type="entry name" value="AB_hydrolase_sf"/>
</dbReference>